<evidence type="ECO:0000313" key="1">
    <source>
        <dbReference type="EMBL" id="KAK1624566.1"/>
    </source>
</evidence>
<protein>
    <submittedName>
        <fullName evidence="1">Uncharacterized protein</fullName>
    </submittedName>
</protein>
<dbReference type="GeneID" id="85479039"/>
<gene>
    <name evidence="1" type="ORF">BDP81DRAFT_464685</name>
</gene>
<dbReference type="EMBL" id="JAHMHQ010000024">
    <property type="protein sequence ID" value="KAK1624566.1"/>
    <property type="molecule type" value="Genomic_DNA"/>
</dbReference>
<reference evidence="1" key="1">
    <citation type="submission" date="2021-06" db="EMBL/GenBank/DDBJ databases">
        <title>Comparative genomics, transcriptomics and evolutionary studies reveal genomic signatures of adaptation to plant cell wall in hemibiotrophic fungi.</title>
        <authorList>
            <consortium name="DOE Joint Genome Institute"/>
            <person name="Baroncelli R."/>
            <person name="Diaz J.F."/>
            <person name="Benocci T."/>
            <person name="Peng M."/>
            <person name="Battaglia E."/>
            <person name="Haridas S."/>
            <person name="Andreopoulos W."/>
            <person name="Labutti K."/>
            <person name="Pangilinan J."/>
            <person name="Floch G.L."/>
            <person name="Makela M.R."/>
            <person name="Henrissat B."/>
            <person name="Grigoriev I.V."/>
            <person name="Crouch J.A."/>
            <person name="De Vries R.P."/>
            <person name="Sukno S.A."/>
            <person name="Thon M.R."/>
        </authorList>
    </citation>
    <scope>NUCLEOTIDE SEQUENCE</scope>
    <source>
        <strain evidence="1">CBS 102054</strain>
    </source>
</reference>
<keyword evidence="2" id="KW-1185">Reference proteome</keyword>
<dbReference type="RefSeq" id="XP_060440561.1">
    <property type="nucleotide sequence ID" value="XM_060594177.1"/>
</dbReference>
<sequence length="242" mass="26951">MSGGSCFLKRGQYENAIVSALAVIGIRADGGWMDITDYIIKYSAIIKVARMLVVYKAYTQRQYDVARQAATTDEGAADDGIESLFVYVRRMVQRFMTRTPGAPQAEPTPMDWILETRTYGMHIQYNTPADGVIDWVGDRISYRRVRFTMDQLSDMLHGVVDEARLLLAQLTMVTGGDEQGDAVSDSSQARSCLDEALPRIHWPSIEDDHSETREGYSFLYDDRNAWLREGDGGPAGTGDGDG</sequence>
<organism evidence="1 2">
    <name type="scientific">Colletotrichum phormii</name>
    <dbReference type="NCBI Taxonomy" id="359342"/>
    <lineage>
        <taxon>Eukaryota</taxon>
        <taxon>Fungi</taxon>
        <taxon>Dikarya</taxon>
        <taxon>Ascomycota</taxon>
        <taxon>Pezizomycotina</taxon>
        <taxon>Sordariomycetes</taxon>
        <taxon>Hypocreomycetidae</taxon>
        <taxon>Glomerellales</taxon>
        <taxon>Glomerellaceae</taxon>
        <taxon>Colletotrichum</taxon>
        <taxon>Colletotrichum acutatum species complex</taxon>
    </lineage>
</organism>
<dbReference type="AlphaFoldDB" id="A0AAI9ZHH3"/>
<evidence type="ECO:0000313" key="2">
    <source>
        <dbReference type="Proteomes" id="UP001243989"/>
    </source>
</evidence>
<comment type="caution">
    <text evidence="1">The sequence shown here is derived from an EMBL/GenBank/DDBJ whole genome shotgun (WGS) entry which is preliminary data.</text>
</comment>
<proteinExistence type="predicted"/>
<dbReference type="Proteomes" id="UP001243989">
    <property type="component" value="Unassembled WGS sequence"/>
</dbReference>
<accession>A0AAI9ZHH3</accession>
<name>A0AAI9ZHH3_9PEZI</name>